<dbReference type="PANTHER" id="PTHR23502">
    <property type="entry name" value="MAJOR FACILITATOR SUPERFAMILY"/>
    <property type="match status" value="1"/>
</dbReference>
<dbReference type="Proteomes" id="UP001203852">
    <property type="component" value="Unassembled WGS sequence"/>
</dbReference>
<dbReference type="PROSITE" id="PS50850">
    <property type="entry name" value="MFS"/>
    <property type="match status" value="1"/>
</dbReference>
<evidence type="ECO:0000259" key="7">
    <source>
        <dbReference type="PROSITE" id="PS50850"/>
    </source>
</evidence>
<feature type="domain" description="Major facilitator superfamily (MFS) profile" evidence="7">
    <location>
        <begin position="55"/>
        <end position="524"/>
    </location>
</feature>
<feature type="transmembrane region" description="Helical" evidence="6">
    <location>
        <begin position="121"/>
        <end position="138"/>
    </location>
</feature>
<feature type="region of interest" description="Disordered" evidence="5">
    <location>
        <begin position="246"/>
        <end position="271"/>
    </location>
</feature>
<feature type="transmembrane region" description="Helical" evidence="6">
    <location>
        <begin position="150"/>
        <end position="173"/>
    </location>
</feature>
<dbReference type="GO" id="GO:0005886">
    <property type="term" value="C:plasma membrane"/>
    <property type="evidence" value="ECO:0007669"/>
    <property type="project" value="TreeGrafter"/>
</dbReference>
<feature type="transmembrane region" description="Helical" evidence="6">
    <location>
        <begin position="431"/>
        <end position="453"/>
    </location>
</feature>
<feature type="transmembrane region" description="Helical" evidence="6">
    <location>
        <begin position="180"/>
        <end position="203"/>
    </location>
</feature>
<dbReference type="InterPro" id="IPR036259">
    <property type="entry name" value="MFS_trans_sf"/>
</dbReference>
<dbReference type="AlphaFoldDB" id="A0AAN6DW97"/>
<protein>
    <submittedName>
        <fullName evidence="8">Major facilitator superfamily transporter</fullName>
    </submittedName>
</protein>
<feature type="transmembrane region" description="Helical" evidence="6">
    <location>
        <begin position="317"/>
        <end position="341"/>
    </location>
</feature>
<keyword evidence="9" id="KW-1185">Reference proteome</keyword>
<dbReference type="Pfam" id="PF07690">
    <property type="entry name" value="MFS_1"/>
    <property type="match status" value="1"/>
</dbReference>
<dbReference type="InterPro" id="IPR020846">
    <property type="entry name" value="MFS_dom"/>
</dbReference>
<evidence type="ECO:0000313" key="8">
    <source>
        <dbReference type="EMBL" id="KAI1613844.1"/>
    </source>
</evidence>
<reference evidence="8" key="1">
    <citation type="journal article" date="2022" name="bioRxiv">
        <title>Deciphering the potential niche of two novel black yeast fungi from a biological soil crust based on their genomes, phenotypes, and melanin regulation.</title>
        <authorList>
            <consortium name="DOE Joint Genome Institute"/>
            <person name="Carr E.C."/>
            <person name="Barton Q."/>
            <person name="Grambo S."/>
            <person name="Sullivan M."/>
            <person name="Renfro C.M."/>
            <person name="Kuo A."/>
            <person name="Pangilinan J."/>
            <person name="Lipzen A."/>
            <person name="Keymanesh K."/>
            <person name="Savage E."/>
            <person name="Barry K."/>
            <person name="Grigoriev I.V."/>
            <person name="Riekhof W.R."/>
            <person name="Harris S.S."/>
        </authorList>
    </citation>
    <scope>NUCLEOTIDE SEQUENCE</scope>
    <source>
        <strain evidence="8">JF 03-4F</strain>
    </source>
</reference>
<sequence>MEESTIDHRDPSFWAPGTLTLEDLQAANTKVLLHPVPTSDPNDPLNWASWRKALNYGLVCFYVLMTFVELDIGFTAWEDYEIELGFSVDLLNGAAATNYAGLAIGCIFFVPLVNKYGRRPMYLFSTALQLASVIWFAKTETRGDLIGSNLISGLGGAISETIVQMTIADLFFVHNHAAMNAYYMLATSIGAFLGPVASGYVVVSQGWRWMFWWCTIFFAINLVALIFLFEETKYVSVLVGHNGAKQRPVQENPRGGSIEQPNPGDSKPAELGSAVEPTRLESHLHVDPTIRMKTFWERLPLITKTDGSILHDIYQPIVVLFTFPAIAYTAMTYGSLLAWFATMTSVQATYLFYPPYNFSAAGVGLMNVAPFVGVIPGTFVGGYLNDKSILWLSKRNSGIYEPEMRLWLALVGALITPAGILMFGVGLAHSAAWPVLAVGYGLFGFGFSMVGDIALSYAMDCYQNIIGNALVGVVFTRNIFSVIILFALTPWINGMGVQNVHVLIAVLCFALSMLPVPLLIWGKKARIATATRYRKMASQQPTHRDI</sequence>
<evidence type="ECO:0000256" key="4">
    <source>
        <dbReference type="ARBA" id="ARBA00023136"/>
    </source>
</evidence>
<name>A0AAN6DW97_9EURO</name>
<dbReference type="GO" id="GO:0022857">
    <property type="term" value="F:transmembrane transporter activity"/>
    <property type="evidence" value="ECO:0007669"/>
    <property type="project" value="InterPro"/>
</dbReference>
<dbReference type="EMBL" id="MU404353">
    <property type="protein sequence ID" value="KAI1613844.1"/>
    <property type="molecule type" value="Genomic_DNA"/>
</dbReference>
<comment type="subcellular location">
    <subcellularLocation>
        <location evidence="1">Membrane</location>
        <topology evidence="1">Multi-pass membrane protein</topology>
    </subcellularLocation>
</comment>
<keyword evidence="3 6" id="KW-1133">Transmembrane helix</keyword>
<evidence type="ECO:0000256" key="5">
    <source>
        <dbReference type="SAM" id="MobiDB-lite"/>
    </source>
</evidence>
<feature type="transmembrane region" description="Helical" evidence="6">
    <location>
        <begin position="96"/>
        <end position="114"/>
    </location>
</feature>
<feature type="transmembrane region" description="Helical" evidence="6">
    <location>
        <begin position="465"/>
        <end position="488"/>
    </location>
</feature>
<gene>
    <name evidence="8" type="ORF">EDD36DRAFT_208765</name>
</gene>
<keyword evidence="4 6" id="KW-0472">Membrane</keyword>
<evidence type="ECO:0000256" key="3">
    <source>
        <dbReference type="ARBA" id="ARBA00022989"/>
    </source>
</evidence>
<feature type="transmembrane region" description="Helical" evidence="6">
    <location>
        <begin position="406"/>
        <end position="425"/>
    </location>
</feature>
<comment type="caution">
    <text evidence="8">The sequence shown here is derived from an EMBL/GenBank/DDBJ whole genome shotgun (WGS) entry which is preliminary data.</text>
</comment>
<evidence type="ECO:0000256" key="1">
    <source>
        <dbReference type="ARBA" id="ARBA00004141"/>
    </source>
</evidence>
<evidence type="ECO:0000256" key="6">
    <source>
        <dbReference type="SAM" id="Phobius"/>
    </source>
</evidence>
<dbReference type="SUPFAM" id="SSF103473">
    <property type="entry name" value="MFS general substrate transporter"/>
    <property type="match status" value="1"/>
</dbReference>
<dbReference type="PANTHER" id="PTHR23502:SF50">
    <property type="entry name" value="TRANSPORTER, PUTATIVE (AFU_ORTHOLOGUE AFUA_5G00430)-RELATED"/>
    <property type="match status" value="1"/>
</dbReference>
<feature type="transmembrane region" description="Helical" evidence="6">
    <location>
        <begin position="361"/>
        <end position="385"/>
    </location>
</feature>
<feature type="transmembrane region" description="Helical" evidence="6">
    <location>
        <begin position="209"/>
        <end position="229"/>
    </location>
</feature>
<evidence type="ECO:0000313" key="9">
    <source>
        <dbReference type="Proteomes" id="UP001203852"/>
    </source>
</evidence>
<organism evidence="8 9">
    <name type="scientific">Exophiala viscosa</name>
    <dbReference type="NCBI Taxonomy" id="2486360"/>
    <lineage>
        <taxon>Eukaryota</taxon>
        <taxon>Fungi</taxon>
        <taxon>Dikarya</taxon>
        <taxon>Ascomycota</taxon>
        <taxon>Pezizomycotina</taxon>
        <taxon>Eurotiomycetes</taxon>
        <taxon>Chaetothyriomycetidae</taxon>
        <taxon>Chaetothyriales</taxon>
        <taxon>Herpotrichiellaceae</taxon>
        <taxon>Exophiala</taxon>
    </lineage>
</organism>
<dbReference type="InterPro" id="IPR011701">
    <property type="entry name" value="MFS"/>
</dbReference>
<dbReference type="Gene3D" id="1.20.1250.20">
    <property type="entry name" value="MFS general substrate transporter like domains"/>
    <property type="match status" value="1"/>
</dbReference>
<feature type="transmembrane region" description="Helical" evidence="6">
    <location>
        <begin position="53"/>
        <end position="76"/>
    </location>
</feature>
<keyword evidence="2 6" id="KW-0812">Transmembrane</keyword>
<proteinExistence type="predicted"/>
<feature type="transmembrane region" description="Helical" evidence="6">
    <location>
        <begin position="500"/>
        <end position="522"/>
    </location>
</feature>
<accession>A0AAN6DW97</accession>
<evidence type="ECO:0000256" key="2">
    <source>
        <dbReference type="ARBA" id="ARBA00022692"/>
    </source>
</evidence>